<name>V5HBE0_IXORI</name>
<feature type="signal peptide" evidence="1">
    <location>
        <begin position="1"/>
        <end position="21"/>
    </location>
</feature>
<evidence type="ECO:0000256" key="1">
    <source>
        <dbReference type="SAM" id="SignalP"/>
    </source>
</evidence>
<sequence length="203" mass="23763">MNPVCWSSCLWLWFICTGVECLPEFHLSSRYEHDDTVTLTISYIVDDTLIDDDKRYIEAWLSWVTQRTMFDFQQFSQFTLNLSYAITYLENEKDLKLKLQPYERESYISPEAAISVLTNYFKGHNQFDIICLVTKLNLDDGFMVRNGYGYHGTQTLCEETLPNIASLRSKPSGILILHAAQSYPGQHKPRYRQKCASRTIRRF</sequence>
<organism evidence="2">
    <name type="scientific">Ixodes ricinus</name>
    <name type="common">Common tick</name>
    <name type="synonym">Acarus ricinus</name>
    <dbReference type="NCBI Taxonomy" id="34613"/>
    <lineage>
        <taxon>Eukaryota</taxon>
        <taxon>Metazoa</taxon>
        <taxon>Ecdysozoa</taxon>
        <taxon>Arthropoda</taxon>
        <taxon>Chelicerata</taxon>
        <taxon>Arachnida</taxon>
        <taxon>Acari</taxon>
        <taxon>Parasitiformes</taxon>
        <taxon>Ixodida</taxon>
        <taxon>Ixodoidea</taxon>
        <taxon>Ixodidae</taxon>
        <taxon>Ixodinae</taxon>
        <taxon>Ixodes</taxon>
    </lineage>
</organism>
<reference evidence="2" key="1">
    <citation type="journal article" date="2015" name="Sci. Rep.">
        <title>Tissue- and time-dependent transcription in Ixodes ricinus salivary glands and midguts when blood feeding on the vertebrate host.</title>
        <authorList>
            <person name="Kotsyfakis M."/>
            <person name="Schwarz A."/>
            <person name="Erhart J."/>
            <person name="Ribeiro J.M."/>
        </authorList>
    </citation>
    <scope>NUCLEOTIDE SEQUENCE</scope>
    <source>
        <tissue evidence="2">Salivary gland and midgut</tissue>
    </source>
</reference>
<dbReference type="EMBL" id="GANP01012231">
    <property type="protein sequence ID" value="JAB72237.1"/>
    <property type="molecule type" value="mRNA"/>
</dbReference>
<accession>V5HBE0</accession>
<evidence type="ECO:0000313" key="2">
    <source>
        <dbReference type="EMBL" id="JAB72237.1"/>
    </source>
</evidence>
<proteinExistence type="evidence at transcript level"/>
<keyword evidence="1" id="KW-0732">Signal</keyword>
<dbReference type="AlphaFoldDB" id="V5HBE0"/>
<protein>
    <submittedName>
        <fullName evidence="2">Putative secreted protein</fullName>
    </submittedName>
</protein>
<feature type="chain" id="PRO_5004734817" evidence="1">
    <location>
        <begin position="22"/>
        <end position="203"/>
    </location>
</feature>